<dbReference type="EMBL" id="SMOL01000160">
    <property type="protein sequence ID" value="KAB2625807.1"/>
    <property type="molecule type" value="Genomic_DNA"/>
</dbReference>
<dbReference type="AlphaFoldDB" id="A0A5N5HFX7"/>
<evidence type="ECO:0000313" key="1">
    <source>
        <dbReference type="EMBL" id="KAB2625807.1"/>
    </source>
</evidence>
<protein>
    <submittedName>
        <fullName evidence="1">Uncharacterized protein</fullName>
    </submittedName>
</protein>
<accession>A0A5N5HFX7</accession>
<dbReference type="OrthoDB" id="1708998at2759"/>
<gene>
    <name evidence="1" type="ORF">D8674_017467</name>
</gene>
<sequence>MAASRGPSVAQALASSTSLVVLLPTARRTHRRARTINMASASDTNCNFDDINKSMDSYLDMLFYEWYKQWKRNLHKHYELFDASEVAVDEGCLLELEDWPDKWAWVCGHFEDATYVVRLYICITYLILIVLKIIPTLGYKFPEIDVFNDVYVWPRDELAKQLHIHRPLEVCLPASFGHSYRVCGSAQGCGVSNLD</sequence>
<organism evidence="1 2">
    <name type="scientific">Pyrus ussuriensis x Pyrus communis</name>
    <dbReference type="NCBI Taxonomy" id="2448454"/>
    <lineage>
        <taxon>Eukaryota</taxon>
        <taxon>Viridiplantae</taxon>
        <taxon>Streptophyta</taxon>
        <taxon>Embryophyta</taxon>
        <taxon>Tracheophyta</taxon>
        <taxon>Spermatophyta</taxon>
        <taxon>Magnoliopsida</taxon>
        <taxon>eudicotyledons</taxon>
        <taxon>Gunneridae</taxon>
        <taxon>Pentapetalae</taxon>
        <taxon>rosids</taxon>
        <taxon>fabids</taxon>
        <taxon>Rosales</taxon>
        <taxon>Rosaceae</taxon>
        <taxon>Amygdaloideae</taxon>
        <taxon>Maleae</taxon>
        <taxon>Pyrus</taxon>
    </lineage>
</organism>
<evidence type="ECO:0000313" key="2">
    <source>
        <dbReference type="Proteomes" id="UP000327157"/>
    </source>
</evidence>
<reference evidence="1 2" key="1">
    <citation type="submission" date="2019-09" db="EMBL/GenBank/DDBJ databases">
        <authorList>
            <person name="Ou C."/>
        </authorList>
    </citation>
    <scope>NUCLEOTIDE SEQUENCE [LARGE SCALE GENOMIC DNA]</scope>
    <source>
        <strain evidence="1">S2</strain>
        <tissue evidence="1">Leaf</tissue>
    </source>
</reference>
<dbReference type="Proteomes" id="UP000327157">
    <property type="component" value="Chromosome 16"/>
</dbReference>
<reference evidence="2" key="2">
    <citation type="submission" date="2019-10" db="EMBL/GenBank/DDBJ databases">
        <title>A de novo genome assembly of a pear dwarfing rootstock.</title>
        <authorList>
            <person name="Wang F."/>
            <person name="Wang J."/>
            <person name="Li S."/>
            <person name="Zhang Y."/>
            <person name="Fang M."/>
            <person name="Ma L."/>
            <person name="Zhao Y."/>
            <person name="Jiang S."/>
        </authorList>
    </citation>
    <scope>NUCLEOTIDE SEQUENCE [LARGE SCALE GENOMIC DNA]</scope>
</reference>
<keyword evidence="2" id="KW-1185">Reference proteome</keyword>
<comment type="caution">
    <text evidence="1">The sequence shown here is derived from an EMBL/GenBank/DDBJ whole genome shotgun (WGS) entry which is preliminary data.</text>
</comment>
<reference evidence="1 2" key="3">
    <citation type="submission" date="2019-11" db="EMBL/GenBank/DDBJ databases">
        <title>A de novo genome assembly of a pear dwarfing rootstock.</title>
        <authorList>
            <person name="Wang F."/>
            <person name="Wang J."/>
            <person name="Li S."/>
            <person name="Zhang Y."/>
            <person name="Fang M."/>
            <person name="Ma L."/>
            <person name="Zhao Y."/>
            <person name="Jiang S."/>
        </authorList>
    </citation>
    <scope>NUCLEOTIDE SEQUENCE [LARGE SCALE GENOMIC DNA]</scope>
    <source>
        <strain evidence="1">S2</strain>
        <tissue evidence="1">Leaf</tissue>
    </source>
</reference>
<name>A0A5N5HFX7_9ROSA</name>
<proteinExistence type="predicted"/>